<dbReference type="PANTHER" id="PTHR30627:SF1">
    <property type="entry name" value="PEPTIDOGLYCAN D,D-TRANSPEPTIDASE FTSI"/>
    <property type="match status" value="1"/>
</dbReference>
<dbReference type="InterPro" id="IPR050515">
    <property type="entry name" value="Beta-lactam/transpept"/>
</dbReference>
<organism evidence="8 9">
    <name type="scientific">Croceicoccus mobilis</name>
    <dbReference type="NCBI Taxonomy" id="1703339"/>
    <lineage>
        <taxon>Bacteria</taxon>
        <taxon>Pseudomonadati</taxon>
        <taxon>Pseudomonadota</taxon>
        <taxon>Alphaproteobacteria</taxon>
        <taxon>Sphingomonadales</taxon>
        <taxon>Erythrobacteraceae</taxon>
        <taxon>Croceicoccus</taxon>
    </lineage>
</organism>
<evidence type="ECO:0000313" key="8">
    <source>
        <dbReference type="EMBL" id="GGD55838.1"/>
    </source>
</evidence>
<dbReference type="GO" id="GO:0004180">
    <property type="term" value="F:carboxypeptidase activity"/>
    <property type="evidence" value="ECO:0007669"/>
    <property type="project" value="UniProtKB-KW"/>
</dbReference>
<keyword evidence="2" id="KW-0378">Hydrolase</keyword>
<evidence type="ECO:0000259" key="6">
    <source>
        <dbReference type="Pfam" id="PF00905"/>
    </source>
</evidence>
<sequence length="603" mass="65143">MASVPLFPGLSLPEVPGLGGKGAKAASPAGRQAERGFGAPPPPARRANLRAETLRMARMRVILIAFVFALATAVLVLRVGMLGLFESDGAQASTGSLLVPDRGEITDRKGIPLARDFKSYALWFNPKAMEGGEPLTRPASEIAHDLVQIFPDMDEADLTQRLASGKGQYLRRRILPEQANRVHAIGEPALNPPAEPSRYYPEGTLAAHVLGYVGADGNGHVGMEQVFNNQLSDPATRGAPVTLSIDARVQAAMEDELYRVMGLSQAKGAGGIVMDVRTGEVLALASLPSFDPNHIDEKGMELMFNRVTNQVYELGSTFKPLAVATALDAGTITNLARTWPTGKPLKVGRFLIRDSHKMDDRMNVAEILMHSSNIGTAQIADEIGSKRMKEKMELLGFNERPYIELPARGFPIWRSGEWPRLTTMTVSYGHGIAVTPLHLASAYAAMVNGGIWRPATLKKLAPGEAPQGRRVFKEATSARMRQLLRLVVRDGTGRKADAPGFRLGGKTGSAEKPGAGGYRRTALITTFASAFPMDDPRYVVITMMDEPQGTPATSYQRTAAWNSAVAVGRIVPRIGPMLGVYPDDNKEIDLSDIKPLIKEEGSH</sequence>
<dbReference type="Gene3D" id="3.30.450.330">
    <property type="match status" value="1"/>
</dbReference>
<feature type="domain" description="Penicillin-binding protein transpeptidase" evidence="6">
    <location>
        <begin position="272"/>
        <end position="557"/>
    </location>
</feature>
<gene>
    <name evidence="8" type="ORF">GCM10010990_01260</name>
</gene>
<reference evidence="8" key="2">
    <citation type="submission" date="2020-09" db="EMBL/GenBank/DDBJ databases">
        <authorList>
            <person name="Sun Q."/>
            <person name="Zhou Y."/>
        </authorList>
    </citation>
    <scope>NUCLEOTIDE SEQUENCE</scope>
    <source>
        <strain evidence="8">CGMCC 1.15360</strain>
    </source>
</reference>
<evidence type="ECO:0000256" key="5">
    <source>
        <dbReference type="SAM" id="Phobius"/>
    </source>
</evidence>
<accession>A0A916YQZ7</accession>
<name>A0A916YQZ7_9SPHN</name>
<evidence type="ECO:0000256" key="2">
    <source>
        <dbReference type="ARBA" id="ARBA00022645"/>
    </source>
</evidence>
<keyword evidence="5" id="KW-1133">Transmembrane helix</keyword>
<feature type="region of interest" description="Disordered" evidence="4">
    <location>
        <begin position="19"/>
        <end position="45"/>
    </location>
</feature>
<feature type="domain" description="Penicillin-binding protein dimerisation" evidence="7">
    <location>
        <begin position="100"/>
        <end position="216"/>
    </location>
</feature>
<evidence type="ECO:0000256" key="4">
    <source>
        <dbReference type="SAM" id="MobiDB-lite"/>
    </source>
</evidence>
<dbReference type="Pfam" id="PF03717">
    <property type="entry name" value="PBP_dimer"/>
    <property type="match status" value="1"/>
</dbReference>
<evidence type="ECO:0000256" key="3">
    <source>
        <dbReference type="ARBA" id="ARBA00023136"/>
    </source>
</evidence>
<dbReference type="PANTHER" id="PTHR30627">
    <property type="entry name" value="PEPTIDOGLYCAN D,D-TRANSPEPTIDASE"/>
    <property type="match status" value="1"/>
</dbReference>
<dbReference type="SUPFAM" id="SSF56601">
    <property type="entry name" value="beta-lactamase/transpeptidase-like"/>
    <property type="match status" value="1"/>
</dbReference>
<dbReference type="GO" id="GO:0071555">
    <property type="term" value="P:cell wall organization"/>
    <property type="evidence" value="ECO:0007669"/>
    <property type="project" value="TreeGrafter"/>
</dbReference>
<keyword evidence="2" id="KW-0121">Carboxypeptidase</keyword>
<dbReference type="EMBL" id="BMIP01000001">
    <property type="protein sequence ID" value="GGD55838.1"/>
    <property type="molecule type" value="Genomic_DNA"/>
</dbReference>
<keyword evidence="3 5" id="KW-0472">Membrane</keyword>
<dbReference type="GO" id="GO:0005886">
    <property type="term" value="C:plasma membrane"/>
    <property type="evidence" value="ECO:0007669"/>
    <property type="project" value="TreeGrafter"/>
</dbReference>
<reference evidence="8" key="1">
    <citation type="journal article" date="2014" name="Int. J. Syst. Evol. Microbiol.">
        <title>Complete genome sequence of Corynebacterium casei LMG S-19264T (=DSM 44701T), isolated from a smear-ripened cheese.</title>
        <authorList>
            <consortium name="US DOE Joint Genome Institute (JGI-PGF)"/>
            <person name="Walter F."/>
            <person name="Albersmeier A."/>
            <person name="Kalinowski J."/>
            <person name="Ruckert C."/>
        </authorList>
    </citation>
    <scope>NUCLEOTIDE SEQUENCE</scope>
    <source>
        <strain evidence="8">CGMCC 1.15360</strain>
    </source>
</reference>
<dbReference type="SUPFAM" id="SSF56519">
    <property type="entry name" value="Penicillin binding protein dimerisation domain"/>
    <property type="match status" value="1"/>
</dbReference>
<keyword evidence="2" id="KW-0645">Protease</keyword>
<protein>
    <submittedName>
        <fullName evidence="8">Peptidoglycan glycosyltransferase</fullName>
    </submittedName>
</protein>
<keyword evidence="5" id="KW-0812">Transmembrane</keyword>
<dbReference type="GO" id="GO:0008658">
    <property type="term" value="F:penicillin binding"/>
    <property type="evidence" value="ECO:0007669"/>
    <property type="project" value="InterPro"/>
</dbReference>
<evidence type="ECO:0000313" key="9">
    <source>
        <dbReference type="Proteomes" id="UP000612349"/>
    </source>
</evidence>
<dbReference type="Pfam" id="PF00905">
    <property type="entry name" value="Transpeptidase"/>
    <property type="match status" value="1"/>
</dbReference>
<dbReference type="Gene3D" id="3.40.710.10">
    <property type="entry name" value="DD-peptidase/beta-lactamase superfamily"/>
    <property type="match status" value="1"/>
</dbReference>
<proteinExistence type="predicted"/>
<dbReference type="AlphaFoldDB" id="A0A916YQZ7"/>
<evidence type="ECO:0000256" key="1">
    <source>
        <dbReference type="ARBA" id="ARBA00004370"/>
    </source>
</evidence>
<evidence type="ECO:0000259" key="7">
    <source>
        <dbReference type="Pfam" id="PF03717"/>
    </source>
</evidence>
<keyword evidence="9" id="KW-1185">Reference proteome</keyword>
<dbReference type="InterPro" id="IPR005311">
    <property type="entry name" value="PBP_dimer"/>
</dbReference>
<comment type="caution">
    <text evidence="8">The sequence shown here is derived from an EMBL/GenBank/DDBJ whole genome shotgun (WGS) entry which is preliminary data.</text>
</comment>
<comment type="subcellular location">
    <subcellularLocation>
        <location evidence="1">Membrane</location>
    </subcellularLocation>
</comment>
<dbReference type="InterPro" id="IPR012338">
    <property type="entry name" value="Beta-lactam/transpept-like"/>
</dbReference>
<feature type="transmembrane region" description="Helical" evidence="5">
    <location>
        <begin position="61"/>
        <end position="85"/>
    </location>
</feature>
<dbReference type="InterPro" id="IPR001460">
    <property type="entry name" value="PCN-bd_Tpept"/>
</dbReference>
<dbReference type="Proteomes" id="UP000612349">
    <property type="component" value="Unassembled WGS sequence"/>
</dbReference>
<dbReference type="Gene3D" id="3.90.1310.10">
    <property type="entry name" value="Penicillin-binding protein 2a (Domain 2)"/>
    <property type="match status" value="1"/>
</dbReference>
<dbReference type="InterPro" id="IPR036138">
    <property type="entry name" value="PBP_dimer_sf"/>
</dbReference>